<evidence type="ECO:0000256" key="3">
    <source>
        <dbReference type="HAMAP-Rule" id="MF_00245"/>
    </source>
</evidence>
<comment type="caution">
    <text evidence="4">The sequence shown here is derived from an EMBL/GenBank/DDBJ whole genome shotgun (WGS) entry which is preliminary data.</text>
</comment>
<evidence type="ECO:0000256" key="1">
    <source>
        <dbReference type="ARBA" id="ARBA00008720"/>
    </source>
</evidence>
<dbReference type="Pfam" id="PF04297">
    <property type="entry name" value="UPF0122"/>
    <property type="match status" value="1"/>
</dbReference>
<comment type="function">
    <text evidence="2 3">Might take part in the signal recognition particle (SRP) pathway. This is inferred from the conservation of its genetic proximity to ftsY/ffh. May be a regulatory protein.</text>
</comment>
<evidence type="ECO:0000313" key="4">
    <source>
        <dbReference type="EMBL" id="PSR31489.1"/>
    </source>
</evidence>
<sequence length="118" mass="13870">MERLNRERANILYDIYGGMLTEHQRDVWRLYYVEDWSLMEIAEAKHVSRAAIHDVLDRTQKILEEWESELSLIVQMKHRQKQLRALWSLILSAPEGPWQIQAEKIIADLAGEEGIADV</sequence>
<dbReference type="Gene3D" id="1.10.10.10">
    <property type="entry name" value="Winged helix-like DNA-binding domain superfamily/Winged helix DNA-binding domain"/>
    <property type="match status" value="1"/>
</dbReference>
<evidence type="ECO:0000256" key="2">
    <source>
        <dbReference type="ARBA" id="ARBA00024764"/>
    </source>
</evidence>
<dbReference type="InterPro" id="IPR007394">
    <property type="entry name" value="UPF0122"/>
</dbReference>
<dbReference type="Proteomes" id="UP000242699">
    <property type="component" value="Unassembled WGS sequence"/>
</dbReference>
<organism evidence="4 5">
    <name type="scientific">Sulfobacillus benefaciens</name>
    <dbReference type="NCBI Taxonomy" id="453960"/>
    <lineage>
        <taxon>Bacteria</taxon>
        <taxon>Bacillati</taxon>
        <taxon>Bacillota</taxon>
        <taxon>Clostridia</taxon>
        <taxon>Eubacteriales</taxon>
        <taxon>Clostridiales Family XVII. Incertae Sedis</taxon>
        <taxon>Sulfobacillus</taxon>
    </lineage>
</organism>
<dbReference type="SUPFAM" id="SSF88659">
    <property type="entry name" value="Sigma3 and sigma4 domains of RNA polymerase sigma factors"/>
    <property type="match status" value="1"/>
</dbReference>
<gene>
    <name evidence="4" type="ORF">C7B43_01990</name>
</gene>
<dbReference type="PANTHER" id="PTHR40083:SF1">
    <property type="entry name" value="UPF0122 PROTEIN YLXM"/>
    <property type="match status" value="1"/>
</dbReference>
<dbReference type="InterPro" id="IPR036388">
    <property type="entry name" value="WH-like_DNA-bd_sf"/>
</dbReference>
<dbReference type="AlphaFoldDB" id="A0A2T2XAH4"/>
<name>A0A2T2XAH4_9FIRM</name>
<dbReference type="PANTHER" id="PTHR40083">
    <property type="entry name" value="UPF0122 PROTEIN CBO2450/CLC_2298"/>
    <property type="match status" value="1"/>
</dbReference>
<proteinExistence type="inferred from homology"/>
<dbReference type="InterPro" id="IPR013324">
    <property type="entry name" value="RNA_pol_sigma_r3/r4-like"/>
</dbReference>
<dbReference type="InterPro" id="IPR054831">
    <property type="entry name" value="UPF0122_fam_protein"/>
</dbReference>
<evidence type="ECO:0000313" key="5">
    <source>
        <dbReference type="Proteomes" id="UP000242699"/>
    </source>
</evidence>
<dbReference type="NCBIfam" id="NF045758">
    <property type="entry name" value="YlxM"/>
    <property type="match status" value="1"/>
</dbReference>
<dbReference type="HAMAP" id="MF_00245">
    <property type="entry name" value="UPF0122"/>
    <property type="match status" value="1"/>
</dbReference>
<dbReference type="EMBL" id="PXYT01000002">
    <property type="protein sequence ID" value="PSR31489.1"/>
    <property type="molecule type" value="Genomic_DNA"/>
</dbReference>
<reference evidence="4 5" key="1">
    <citation type="journal article" date="2014" name="BMC Genomics">
        <title>Comparison of environmental and isolate Sulfobacillus genomes reveals diverse carbon, sulfur, nitrogen, and hydrogen metabolisms.</title>
        <authorList>
            <person name="Justice N.B."/>
            <person name="Norman A."/>
            <person name="Brown C.T."/>
            <person name="Singh A."/>
            <person name="Thomas B.C."/>
            <person name="Banfield J.F."/>
        </authorList>
    </citation>
    <scope>NUCLEOTIDE SEQUENCE [LARGE SCALE GENOMIC DNA]</scope>
    <source>
        <strain evidence="4">AMDSBA1</strain>
    </source>
</reference>
<protein>
    <recommendedName>
        <fullName evidence="3">UPF0122 protein C7B43_01990</fullName>
    </recommendedName>
</protein>
<accession>A0A2T2XAH4</accession>
<comment type="similarity">
    <text evidence="1 3">Belongs to the UPF0122 family.</text>
</comment>